<proteinExistence type="predicted"/>
<dbReference type="Proteomes" id="UP000321397">
    <property type="component" value="Chromosome"/>
</dbReference>
<dbReference type="InterPro" id="IPR010093">
    <property type="entry name" value="SinI_DNA-bd"/>
</dbReference>
<dbReference type="NCBIfam" id="TIGR01764">
    <property type="entry name" value="excise"/>
    <property type="match status" value="1"/>
</dbReference>
<gene>
    <name evidence="2" type="ORF">JMUB3933_2189</name>
</gene>
<accession>A0A510KFI8</accession>
<sequence>MENKNEDRWIGIEEAANYIGVNRDTIRNWIKKDTGIPAHKIGKLWKFKKSELDAWIKSGESAEK</sequence>
<protein>
    <submittedName>
        <fullName evidence="2">DNA binding domain, excisionase family</fullName>
    </submittedName>
</protein>
<dbReference type="InterPro" id="IPR009061">
    <property type="entry name" value="DNA-bd_dom_put_sf"/>
</dbReference>
<dbReference type="Pfam" id="PF12728">
    <property type="entry name" value="HTH_17"/>
    <property type="match status" value="1"/>
</dbReference>
<feature type="domain" description="Helix-turn-helix" evidence="1">
    <location>
        <begin position="9"/>
        <end position="58"/>
    </location>
</feature>
<dbReference type="Gene3D" id="1.10.10.10">
    <property type="entry name" value="Winged helix-like DNA-binding domain superfamily/Winged helix DNA-binding domain"/>
    <property type="match status" value="1"/>
</dbReference>
<dbReference type="EMBL" id="AP019834">
    <property type="protein sequence ID" value="BBM48663.1"/>
    <property type="molecule type" value="Genomic_DNA"/>
</dbReference>
<dbReference type="RefSeq" id="WP_146962174.1">
    <property type="nucleotide sequence ID" value="NZ_AP019834.1"/>
</dbReference>
<organism evidence="2 3">
    <name type="scientific">Leptotrichia wadei</name>
    <dbReference type="NCBI Taxonomy" id="157687"/>
    <lineage>
        <taxon>Bacteria</taxon>
        <taxon>Fusobacteriati</taxon>
        <taxon>Fusobacteriota</taxon>
        <taxon>Fusobacteriia</taxon>
        <taxon>Fusobacteriales</taxon>
        <taxon>Leptotrichiaceae</taxon>
        <taxon>Leptotrichia</taxon>
    </lineage>
</organism>
<dbReference type="InterPro" id="IPR041657">
    <property type="entry name" value="HTH_17"/>
</dbReference>
<evidence type="ECO:0000259" key="1">
    <source>
        <dbReference type="Pfam" id="PF12728"/>
    </source>
</evidence>
<evidence type="ECO:0000313" key="2">
    <source>
        <dbReference type="EMBL" id="BBM48663.1"/>
    </source>
</evidence>
<name>A0A510KFI8_9FUSO</name>
<dbReference type="SUPFAM" id="SSF46955">
    <property type="entry name" value="Putative DNA-binding domain"/>
    <property type="match status" value="1"/>
</dbReference>
<dbReference type="InterPro" id="IPR036388">
    <property type="entry name" value="WH-like_DNA-bd_sf"/>
</dbReference>
<evidence type="ECO:0000313" key="3">
    <source>
        <dbReference type="Proteomes" id="UP000321397"/>
    </source>
</evidence>
<dbReference type="AlphaFoldDB" id="A0A510KFI8"/>
<dbReference type="GO" id="GO:0003677">
    <property type="term" value="F:DNA binding"/>
    <property type="evidence" value="ECO:0007669"/>
    <property type="project" value="InterPro"/>
</dbReference>
<reference evidence="2 3" key="1">
    <citation type="submission" date="2019-07" db="EMBL/GenBank/DDBJ databases">
        <title>Complete Genome Sequence of Leptotrichia wadei Strain JMUB3933.</title>
        <authorList>
            <person name="Watanabe S."/>
            <person name="Cui L."/>
        </authorList>
    </citation>
    <scope>NUCLEOTIDE SEQUENCE [LARGE SCALE GENOMIC DNA]</scope>
    <source>
        <strain evidence="2 3">JMUB3933</strain>
    </source>
</reference>